<dbReference type="InterPro" id="IPR038770">
    <property type="entry name" value="Na+/solute_symporter_sf"/>
</dbReference>
<feature type="transmembrane region" description="Helical" evidence="1">
    <location>
        <begin position="7"/>
        <end position="26"/>
    </location>
</feature>
<comment type="caution">
    <text evidence="2">The sequence shown here is derived from an EMBL/GenBank/DDBJ whole genome shotgun (WGS) entry which is preliminary data.</text>
</comment>
<feature type="transmembrane region" description="Helical" evidence="1">
    <location>
        <begin position="32"/>
        <end position="50"/>
    </location>
</feature>
<reference evidence="2 3" key="1">
    <citation type="submission" date="2020-08" db="EMBL/GenBank/DDBJ databases">
        <title>Genomic Encyclopedia of Type Strains, Phase IV (KMG-IV): sequencing the most valuable type-strain genomes for metagenomic binning, comparative biology and taxonomic classification.</title>
        <authorList>
            <person name="Goeker M."/>
        </authorList>
    </citation>
    <scope>NUCLEOTIDE SEQUENCE [LARGE SCALE GENOMIC DNA]</scope>
    <source>
        <strain evidence="2 3">DSM 17507</strain>
    </source>
</reference>
<protein>
    <submittedName>
        <fullName evidence="2">Sodium/bile acid cotransporter 7</fullName>
    </submittedName>
</protein>
<evidence type="ECO:0000313" key="2">
    <source>
        <dbReference type="EMBL" id="MBB4614387.1"/>
    </source>
</evidence>
<keyword evidence="3" id="KW-1185">Reference proteome</keyword>
<dbReference type="InterPro" id="IPR016833">
    <property type="entry name" value="Put_Na-Bile_cotransptr"/>
</dbReference>
<dbReference type="Gene3D" id="1.20.1530.20">
    <property type="match status" value="1"/>
</dbReference>
<dbReference type="Pfam" id="PF13593">
    <property type="entry name" value="SBF_like"/>
    <property type="match status" value="1"/>
</dbReference>
<feature type="transmembrane region" description="Helical" evidence="1">
    <location>
        <begin position="158"/>
        <end position="181"/>
    </location>
</feature>
<dbReference type="RefSeq" id="WP_144904914.1">
    <property type="nucleotide sequence ID" value="NZ_JACHOA010000005.1"/>
</dbReference>
<name>A0A7W7EUH7_9SPHN</name>
<evidence type="ECO:0000256" key="1">
    <source>
        <dbReference type="SAM" id="Phobius"/>
    </source>
</evidence>
<gene>
    <name evidence="2" type="ORF">GGR37_002674</name>
</gene>
<dbReference type="PANTHER" id="PTHR18640:SF5">
    <property type="entry name" value="SODIUM_BILE ACID COTRANSPORTER 7"/>
    <property type="match status" value="1"/>
</dbReference>
<keyword evidence="1" id="KW-1133">Transmembrane helix</keyword>
<dbReference type="OrthoDB" id="9792271at2"/>
<dbReference type="EMBL" id="JACHOA010000005">
    <property type="protein sequence ID" value="MBB4614387.1"/>
    <property type="molecule type" value="Genomic_DNA"/>
</dbReference>
<dbReference type="Proteomes" id="UP000538566">
    <property type="component" value="Unassembled WGS sequence"/>
</dbReference>
<sequence length="320" mass="33440">MIRRIASLLDPFLMALIATVVLASLLPARGAFVPIVGAAADAGIVLLFFLHGAKLSREAIWEGARNWKLHLAVLAATFVLFPLLGLACGALPFLPAEFAAGLLFLTLLPSTVQSSIAFTAIARGNVAAAVCAASFSNLAGIFVTPALVALLLGGATGGFSWASAQTIVLQLLLPFMAGHLLRPWIGGFVTRNKAWLGKVDRGSILLVVYSAFGAAVVEGLWQRVPPLGLLVLALVCLALLAIVLGATWWLARAMKLPREDAVVLLFCGSKKSLASGVPMAGVLFPAASVGIVLLPVMIFHQLQLIACALIAPRLGRQAES</sequence>
<feature type="transmembrane region" description="Helical" evidence="1">
    <location>
        <begin position="71"/>
        <end position="94"/>
    </location>
</feature>
<feature type="transmembrane region" description="Helical" evidence="1">
    <location>
        <begin position="202"/>
        <end position="221"/>
    </location>
</feature>
<evidence type="ECO:0000313" key="3">
    <source>
        <dbReference type="Proteomes" id="UP000538566"/>
    </source>
</evidence>
<feature type="transmembrane region" description="Helical" evidence="1">
    <location>
        <begin position="227"/>
        <end position="250"/>
    </location>
</feature>
<accession>A0A7W7EUH7</accession>
<proteinExistence type="predicted"/>
<dbReference type="AlphaFoldDB" id="A0A7W7EUH7"/>
<feature type="transmembrane region" description="Helical" evidence="1">
    <location>
        <begin position="100"/>
        <end position="121"/>
    </location>
</feature>
<dbReference type="GO" id="GO:0005886">
    <property type="term" value="C:plasma membrane"/>
    <property type="evidence" value="ECO:0007669"/>
    <property type="project" value="TreeGrafter"/>
</dbReference>
<organism evidence="2 3">
    <name type="scientific">Novosphingobium taihuense</name>
    <dbReference type="NCBI Taxonomy" id="260085"/>
    <lineage>
        <taxon>Bacteria</taxon>
        <taxon>Pseudomonadati</taxon>
        <taxon>Pseudomonadota</taxon>
        <taxon>Alphaproteobacteria</taxon>
        <taxon>Sphingomonadales</taxon>
        <taxon>Sphingomonadaceae</taxon>
        <taxon>Novosphingobium</taxon>
    </lineage>
</organism>
<dbReference type="PIRSF" id="PIRSF026166">
    <property type="entry name" value="UCP026166"/>
    <property type="match status" value="1"/>
</dbReference>
<dbReference type="PANTHER" id="PTHR18640">
    <property type="entry name" value="SOLUTE CARRIER FAMILY 10 MEMBER 7"/>
    <property type="match status" value="1"/>
</dbReference>
<feature type="transmembrane region" description="Helical" evidence="1">
    <location>
        <begin position="128"/>
        <end position="152"/>
    </location>
</feature>
<keyword evidence="1" id="KW-0812">Transmembrane</keyword>
<feature type="transmembrane region" description="Helical" evidence="1">
    <location>
        <begin position="262"/>
        <end position="284"/>
    </location>
</feature>
<keyword evidence="1" id="KW-0472">Membrane</keyword>